<organism evidence="2 3">
    <name type="scientific">Streptosporangium fragile</name>
    <dbReference type="NCBI Taxonomy" id="46186"/>
    <lineage>
        <taxon>Bacteria</taxon>
        <taxon>Bacillati</taxon>
        <taxon>Actinomycetota</taxon>
        <taxon>Actinomycetes</taxon>
        <taxon>Streptosporangiales</taxon>
        <taxon>Streptosporangiaceae</taxon>
        <taxon>Streptosporangium</taxon>
    </lineage>
</organism>
<dbReference type="PANTHER" id="PTHR23518:SF2">
    <property type="entry name" value="MAJOR FACILITATOR SUPERFAMILY TRANSPORTER"/>
    <property type="match status" value="1"/>
</dbReference>
<reference evidence="3" key="1">
    <citation type="journal article" date="2019" name="Int. J. Syst. Evol. Microbiol.">
        <title>The Global Catalogue of Microorganisms (GCM) 10K type strain sequencing project: providing services to taxonomists for standard genome sequencing and annotation.</title>
        <authorList>
            <consortium name="The Broad Institute Genomics Platform"/>
            <consortium name="The Broad Institute Genome Sequencing Center for Infectious Disease"/>
            <person name="Wu L."/>
            <person name="Ma J."/>
        </authorList>
    </citation>
    <scope>NUCLEOTIDE SEQUENCE [LARGE SCALE GENOMIC DNA]</scope>
    <source>
        <strain evidence="3">JCM 6242</strain>
    </source>
</reference>
<keyword evidence="1" id="KW-0812">Transmembrane</keyword>
<dbReference type="EMBL" id="BAAAVI010000003">
    <property type="protein sequence ID" value="GAA2849789.1"/>
    <property type="molecule type" value="Genomic_DNA"/>
</dbReference>
<gene>
    <name evidence="2" type="ORF">GCM10010517_07200</name>
</gene>
<accession>A0ABP6I6M0</accession>
<evidence type="ECO:0000313" key="3">
    <source>
        <dbReference type="Proteomes" id="UP001500831"/>
    </source>
</evidence>
<name>A0ABP6I6M0_9ACTN</name>
<sequence length="405" mass="42257">MYLSTARVAPVPRADGPIRRLLSGNVLALGMVSLVTDVSAEMVTAVLPAYLVLGLHFSMVQYGMVDGLYAGMTALFRLGGGYAADRWRLRKAVAGFGYGLSALARLGLLAAGPSAAGIGGALAADRIGKGLRTPPRDALITLSVPAPLLGRAFGVHRTMDGVGAFLGPLAALGVLALAGSGQAFSAVFVASFCAAALGVLLLVLFVRDRREPVPRAERRTWSPPWRLLGAAGFRRVWLAAVLLGLVTVGDGFVYLLLQRREDLPIMWFPLLAVGTNLAYLLLATPMGWLADRVGRGTTVMVGCAALLSVYALLATGGGTIPLILLLYGTFYAATDGVLMACAGPVVPERWRTSGMAVVQTGQALAYLVSSTAFGTVWQVWGASAACWAAACGAALALPLCGRWLR</sequence>
<dbReference type="InterPro" id="IPR036259">
    <property type="entry name" value="MFS_trans_sf"/>
</dbReference>
<feature type="transmembrane region" description="Helical" evidence="1">
    <location>
        <begin position="161"/>
        <end position="178"/>
    </location>
</feature>
<dbReference type="Proteomes" id="UP001500831">
    <property type="component" value="Unassembled WGS sequence"/>
</dbReference>
<feature type="transmembrane region" description="Helical" evidence="1">
    <location>
        <begin position="236"/>
        <end position="257"/>
    </location>
</feature>
<dbReference type="Pfam" id="PF07690">
    <property type="entry name" value="MFS_1"/>
    <property type="match status" value="1"/>
</dbReference>
<dbReference type="SUPFAM" id="SSF103473">
    <property type="entry name" value="MFS general substrate transporter"/>
    <property type="match status" value="1"/>
</dbReference>
<proteinExistence type="predicted"/>
<evidence type="ECO:0000313" key="2">
    <source>
        <dbReference type="EMBL" id="GAA2849789.1"/>
    </source>
</evidence>
<feature type="transmembrane region" description="Helical" evidence="1">
    <location>
        <begin position="379"/>
        <end position="400"/>
    </location>
</feature>
<feature type="transmembrane region" description="Helical" evidence="1">
    <location>
        <begin position="26"/>
        <end position="53"/>
    </location>
</feature>
<feature type="transmembrane region" description="Helical" evidence="1">
    <location>
        <begin position="59"/>
        <end position="80"/>
    </location>
</feature>
<dbReference type="Gene3D" id="1.20.1250.20">
    <property type="entry name" value="MFS general substrate transporter like domains"/>
    <property type="match status" value="2"/>
</dbReference>
<comment type="caution">
    <text evidence="2">The sequence shown here is derived from an EMBL/GenBank/DDBJ whole genome shotgun (WGS) entry which is preliminary data.</text>
</comment>
<dbReference type="RefSeq" id="WP_344967761.1">
    <property type="nucleotide sequence ID" value="NZ_BAAAVI010000003.1"/>
</dbReference>
<keyword evidence="1" id="KW-0472">Membrane</keyword>
<keyword evidence="1" id="KW-1133">Transmembrane helix</keyword>
<evidence type="ECO:0000256" key="1">
    <source>
        <dbReference type="SAM" id="Phobius"/>
    </source>
</evidence>
<feature type="transmembrane region" description="Helical" evidence="1">
    <location>
        <begin position="184"/>
        <end position="206"/>
    </location>
</feature>
<dbReference type="PANTHER" id="PTHR23518">
    <property type="entry name" value="C-METHYLTRANSFERASE"/>
    <property type="match status" value="1"/>
</dbReference>
<feature type="transmembrane region" description="Helical" evidence="1">
    <location>
        <begin position="263"/>
        <end position="282"/>
    </location>
</feature>
<keyword evidence="3" id="KW-1185">Reference proteome</keyword>
<dbReference type="InterPro" id="IPR011701">
    <property type="entry name" value="MFS"/>
</dbReference>
<protein>
    <submittedName>
        <fullName evidence="2">MFS transporter</fullName>
    </submittedName>
</protein>